<keyword evidence="1" id="KW-0472">Membrane</keyword>
<feature type="transmembrane region" description="Helical" evidence="1">
    <location>
        <begin position="122"/>
        <end position="143"/>
    </location>
</feature>
<organism evidence="2 3">
    <name type="scientific">Physocladia obscura</name>
    <dbReference type="NCBI Taxonomy" id="109957"/>
    <lineage>
        <taxon>Eukaryota</taxon>
        <taxon>Fungi</taxon>
        <taxon>Fungi incertae sedis</taxon>
        <taxon>Chytridiomycota</taxon>
        <taxon>Chytridiomycota incertae sedis</taxon>
        <taxon>Chytridiomycetes</taxon>
        <taxon>Chytridiales</taxon>
        <taxon>Chytriomycetaceae</taxon>
        <taxon>Physocladia</taxon>
    </lineage>
</organism>
<reference evidence="2" key="1">
    <citation type="submission" date="2020-05" db="EMBL/GenBank/DDBJ databases">
        <title>Phylogenomic resolution of chytrid fungi.</title>
        <authorList>
            <person name="Stajich J.E."/>
            <person name="Amses K."/>
            <person name="Simmons R."/>
            <person name="Seto K."/>
            <person name="Myers J."/>
            <person name="Bonds A."/>
            <person name="Quandt C.A."/>
            <person name="Barry K."/>
            <person name="Liu P."/>
            <person name="Grigoriev I."/>
            <person name="Longcore J.E."/>
            <person name="James T.Y."/>
        </authorList>
    </citation>
    <scope>NUCLEOTIDE SEQUENCE</scope>
    <source>
        <strain evidence="2">JEL0513</strain>
    </source>
</reference>
<keyword evidence="1" id="KW-1133">Transmembrane helix</keyword>
<dbReference type="Proteomes" id="UP001211907">
    <property type="component" value="Unassembled WGS sequence"/>
</dbReference>
<keyword evidence="3" id="KW-1185">Reference proteome</keyword>
<feature type="transmembrane region" description="Helical" evidence="1">
    <location>
        <begin position="81"/>
        <end position="101"/>
    </location>
</feature>
<name>A0AAD5SPA7_9FUNG</name>
<feature type="transmembrane region" description="Helical" evidence="1">
    <location>
        <begin position="187"/>
        <end position="206"/>
    </location>
</feature>
<keyword evidence="1" id="KW-0812">Transmembrane</keyword>
<feature type="transmembrane region" description="Helical" evidence="1">
    <location>
        <begin position="218"/>
        <end position="241"/>
    </location>
</feature>
<evidence type="ECO:0000313" key="2">
    <source>
        <dbReference type="EMBL" id="KAJ3089735.1"/>
    </source>
</evidence>
<gene>
    <name evidence="2" type="ORF">HK100_007666</name>
</gene>
<evidence type="ECO:0000313" key="3">
    <source>
        <dbReference type="Proteomes" id="UP001211907"/>
    </source>
</evidence>
<accession>A0AAD5SPA7</accession>
<proteinExistence type="predicted"/>
<sequence length="260" mass="29077">MSIPAGYDWARNIFGFSSLPLSVVFAVLSALFLAEIVYNGFFNTPKRPIYTWLIGWGVLRVIGFVLRAVCLTGSQGSNVGLVILTQMFLSIGYIPLLKVFIQNIFIIAKTVRPTTPYNNIERIVNLLTIIFVGCAIVYLEFYFNTFPITTTGQILRDVAYWGFIALAALPTLYVLSKAGDTRFKKVVAPLLIQGALLLVKIAFSLYKNYYGGLNNEIYFYLLTILPEFLYMAFYIVPAYFVDQMTSASGVDKTQQGPGEP</sequence>
<feature type="transmembrane region" description="Helical" evidence="1">
    <location>
        <begin position="12"/>
        <end position="37"/>
    </location>
</feature>
<dbReference type="AlphaFoldDB" id="A0AAD5SPA7"/>
<evidence type="ECO:0000256" key="1">
    <source>
        <dbReference type="SAM" id="Phobius"/>
    </source>
</evidence>
<dbReference type="EMBL" id="JADGJH010003630">
    <property type="protein sequence ID" value="KAJ3089735.1"/>
    <property type="molecule type" value="Genomic_DNA"/>
</dbReference>
<feature type="transmembrane region" description="Helical" evidence="1">
    <location>
        <begin position="158"/>
        <end position="175"/>
    </location>
</feature>
<feature type="transmembrane region" description="Helical" evidence="1">
    <location>
        <begin position="49"/>
        <end position="69"/>
    </location>
</feature>
<comment type="caution">
    <text evidence="2">The sequence shown here is derived from an EMBL/GenBank/DDBJ whole genome shotgun (WGS) entry which is preliminary data.</text>
</comment>
<protein>
    <submittedName>
        <fullName evidence="2">Uncharacterized protein</fullName>
    </submittedName>
</protein>